<keyword evidence="4" id="KW-1185">Reference proteome</keyword>
<organism evidence="3 4">
    <name type="scientific">Solanum verrucosum</name>
    <dbReference type="NCBI Taxonomy" id="315347"/>
    <lineage>
        <taxon>Eukaryota</taxon>
        <taxon>Viridiplantae</taxon>
        <taxon>Streptophyta</taxon>
        <taxon>Embryophyta</taxon>
        <taxon>Tracheophyta</taxon>
        <taxon>Spermatophyta</taxon>
        <taxon>Magnoliopsida</taxon>
        <taxon>eudicotyledons</taxon>
        <taxon>Gunneridae</taxon>
        <taxon>Pentapetalae</taxon>
        <taxon>asterids</taxon>
        <taxon>lamiids</taxon>
        <taxon>Solanales</taxon>
        <taxon>Solanaceae</taxon>
        <taxon>Solanoideae</taxon>
        <taxon>Solaneae</taxon>
        <taxon>Solanum</taxon>
    </lineage>
</organism>
<dbReference type="PANTHER" id="PTHR47941">
    <property type="entry name" value="PENTATRICOPEPTIDE REPEAT-CONTAINING PROTEIN 3, MITOCHONDRIAL"/>
    <property type="match status" value="1"/>
</dbReference>
<sequence length="181" mass="20804">MLFHSWRNPLCNRGNFFPLIQLFALSHGHVAIFHSCASIPSKYPSFRKKPSISKKRKVVIFREFRDVNSLNDAVCVFHQLICKEPVPSVVEFAKLLRVMINMKEYSVVVSFFGEMRKLGIPFDDYILTIVINSFCLLGCAENGFSVLGVFFKSGVQFNVVTFSTLMRGLFEQNKIQDAMWF</sequence>
<evidence type="ECO:0000256" key="2">
    <source>
        <dbReference type="ARBA" id="ARBA00022737"/>
    </source>
</evidence>
<evidence type="ECO:0000256" key="1">
    <source>
        <dbReference type="ARBA" id="ARBA00007626"/>
    </source>
</evidence>
<gene>
    <name evidence="3" type="ORF">MTR67_020971</name>
</gene>
<evidence type="ECO:0008006" key="5">
    <source>
        <dbReference type="Google" id="ProtNLM"/>
    </source>
</evidence>
<evidence type="ECO:0000313" key="3">
    <source>
        <dbReference type="EMBL" id="WMV27586.1"/>
    </source>
</evidence>
<dbReference type="Proteomes" id="UP001234989">
    <property type="component" value="Chromosome 4"/>
</dbReference>
<name>A0AAF0QQN1_SOLVR</name>
<comment type="similarity">
    <text evidence="1">Belongs to the PPR family. P subfamily.</text>
</comment>
<dbReference type="Gene3D" id="1.25.40.10">
    <property type="entry name" value="Tetratricopeptide repeat domain"/>
    <property type="match status" value="1"/>
</dbReference>
<evidence type="ECO:0000313" key="4">
    <source>
        <dbReference type="Proteomes" id="UP001234989"/>
    </source>
</evidence>
<dbReference type="InterPro" id="IPR011990">
    <property type="entry name" value="TPR-like_helical_dom_sf"/>
</dbReference>
<dbReference type="EMBL" id="CP133615">
    <property type="protein sequence ID" value="WMV27586.1"/>
    <property type="molecule type" value="Genomic_DNA"/>
</dbReference>
<dbReference type="AlphaFoldDB" id="A0AAF0QQN1"/>
<protein>
    <recommendedName>
        <fullName evidence="5">Pentatricopeptide repeat-containing protein</fullName>
    </recommendedName>
</protein>
<keyword evidence="2" id="KW-0677">Repeat</keyword>
<proteinExistence type="inferred from homology"/>
<reference evidence="3" key="1">
    <citation type="submission" date="2023-08" db="EMBL/GenBank/DDBJ databases">
        <title>A de novo genome assembly of Solanum verrucosum Schlechtendal, a Mexican diploid species geographically isolated from the other diploid A-genome species in potato relatives.</title>
        <authorList>
            <person name="Hosaka K."/>
        </authorList>
    </citation>
    <scope>NUCLEOTIDE SEQUENCE</scope>
    <source>
        <tissue evidence="3">Young leaves</tissue>
    </source>
</reference>
<accession>A0AAF0QQN1</accession>